<reference evidence="1 2" key="1">
    <citation type="submission" date="2017-10" db="EMBL/GenBank/DDBJ databases">
        <title>The draft genome sequence of Lewinella marina KCTC 32374.</title>
        <authorList>
            <person name="Wang K."/>
        </authorList>
    </citation>
    <scope>NUCLEOTIDE SEQUENCE [LARGE SCALE GENOMIC DNA]</scope>
    <source>
        <strain evidence="1 2">MKG-38</strain>
    </source>
</reference>
<evidence type="ECO:0000313" key="1">
    <source>
        <dbReference type="EMBL" id="PHK97151.1"/>
    </source>
</evidence>
<organism evidence="1 2">
    <name type="scientific">Neolewinella marina</name>
    <dbReference type="NCBI Taxonomy" id="438751"/>
    <lineage>
        <taxon>Bacteria</taxon>
        <taxon>Pseudomonadati</taxon>
        <taxon>Bacteroidota</taxon>
        <taxon>Saprospiria</taxon>
        <taxon>Saprospirales</taxon>
        <taxon>Lewinellaceae</taxon>
        <taxon>Neolewinella</taxon>
    </lineage>
</organism>
<evidence type="ECO:0000313" key="2">
    <source>
        <dbReference type="Proteomes" id="UP000226437"/>
    </source>
</evidence>
<evidence type="ECO:0008006" key="3">
    <source>
        <dbReference type="Google" id="ProtNLM"/>
    </source>
</evidence>
<gene>
    <name evidence="1" type="ORF">CGL56_17505</name>
</gene>
<dbReference type="Proteomes" id="UP000226437">
    <property type="component" value="Unassembled WGS sequence"/>
</dbReference>
<proteinExistence type="predicted"/>
<comment type="caution">
    <text evidence="1">The sequence shown here is derived from an EMBL/GenBank/DDBJ whole genome shotgun (WGS) entry which is preliminary data.</text>
</comment>
<dbReference type="EMBL" id="PDLO01000012">
    <property type="protein sequence ID" value="PHK97151.1"/>
    <property type="molecule type" value="Genomic_DNA"/>
</dbReference>
<dbReference type="AlphaFoldDB" id="A0A2G0CB18"/>
<sequence length="256" mass="28535">MGLISPVYSQTADSTVQVGTVAGSAGVTHNGISLIPSFSLEQPAAIFNLSLTRGRFSLEPEFTFSWEGKPWYALFWLRYRLPEAGRFRMGLGTHLGLNYISARWPGNRNPRDVILTERYLVGELSPSYALTNRISVGSYMLFARGFDVGNNQLTRFVTLNTVVSDIPLAGKYRLTVVPQVYYLKLYGDRGFYATSSFTVRRPGSPLSLSSLVNKVIRTEIDGSRSFLWNLTLTYSFGKREVVRPFPVPAVPVRGAD</sequence>
<accession>A0A2G0CB18</accession>
<keyword evidence="2" id="KW-1185">Reference proteome</keyword>
<name>A0A2G0CB18_9BACT</name>
<protein>
    <recommendedName>
        <fullName evidence="3">DUF2490 domain-containing protein</fullName>
    </recommendedName>
</protein>